<dbReference type="AlphaFoldDB" id="A0A9W7W042"/>
<dbReference type="EMBL" id="RIBY02002200">
    <property type="protein sequence ID" value="KAH9822896.1"/>
    <property type="molecule type" value="Genomic_DNA"/>
</dbReference>
<gene>
    <name evidence="2" type="ORF">Tdes44962_MAKER00724</name>
</gene>
<feature type="compositionally biased region" description="Basic and acidic residues" evidence="1">
    <location>
        <begin position="310"/>
        <end position="322"/>
    </location>
</feature>
<feature type="compositionally biased region" description="Low complexity" evidence="1">
    <location>
        <begin position="43"/>
        <end position="66"/>
    </location>
</feature>
<feature type="compositionally biased region" description="Low complexity" evidence="1">
    <location>
        <begin position="344"/>
        <end position="371"/>
    </location>
</feature>
<protein>
    <submittedName>
        <fullName evidence="2">Nascent polypeptide-associated complex subunit alpha, muscle-specific form-like</fullName>
    </submittedName>
</protein>
<name>A0A9W7W042_9PEZI</name>
<feature type="compositionally biased region" description="Polar residues" evidence="1">
    <location>
        <begin position="130"/>
        <end position="148"/>
    </location>
</feature>
<keyword evidence="3" id="KW-1185">Reference proteome</keyword>
<accession>A0A9W7W042</accession>
<feature type="compositionally biased region" description="Basic and acidic residues" evidence="1">
    <location>
        <begin position="558"/>
        <end position="570"/>
    </location>
</feature>
<feature type="region of interest" description="Disordered" evidence="1">
    <location>
        <begin position="547"/>
        <end position="570"/>
    </location>
</feature>
<feature type="region of interest" description="Disordered" evidence="1">
    <location>
        <begin position="170"/>
        <end position="199"/>
    </location>
</feature>
<feature type="compositionally biased region" description="Polar residues" evidence="1">
    <location>
        <begin position="547"/>
        <end position="556"/>
    </location>
</feature>
<organism evidence="2 3">
    <name type="scientific">Teratosphaeria destructans</name>
    <dbReference type="NCBI Taxonomy" id="418781"/>
    <lineage>
        <taxon>Eukaryota</taxon>
        <taxon>Fungi</taxon>
        <taxon>Dikarya</taxon>
        <taxon>Ascomycota</taxon>
        <taxon>Pezizomycotina</taxon>
        <taxon>Dothideomycetes</taxon>
        <taxon>Dothideomycetidae</taxon>
        <taxon>Mycosphaerellales</taxon>
        <taxon>Teratosphaeriaceae</taxon>
        <taxon>Teratosphaeria</taxon>
    </lineage>
</organism>
<evidence type="ECO:0000313" key="2">
    <source>
        <dbReference type="EMBL" id="KAH9822896.1"/>
    </source>
</evidence>
<feature type="region of interest" description="Disordered" evidence="1">
    <location>
        <begin position="123"/>
        <end position="150"/>
    </location>
</feature>
<evidence type="ECO:0000256" key="1">
    <source>
        <dbReference type="SAM" id="MobiDB-lite"/>
    </source>
</evidence>
<dbReference type="Proteomes" id="UP001138500">
    <property type="component" value="Unassembled WGS sequence"/>
</dbReference>
<evidence type="ECO:0000313" key="3">
    <source>
        <dbReference type="Proteomes" id="UP001138500"/>
    </source>
</evidence>
<feature type="compositionally biased region" description="Polar residues" evidence="1">
    <location>
        <begin position="95"/>
        <end position="104"/>
    </location>
</feature>
<reference evidence="2 3" key="2">
    <citation type="journal article" date="2021" name="Curr. Genet.">
        <title>Genetic response to nitrogen starvation in the aggressive Eucalyptus foliar pathogen Teratosphaeria destructans.</title>
        <authorList>
            <person name="Havenga M."/>
            <person name="Wingfield B.D."/>
            <person name="Wingfield M.J."/>
            <person name="Dreyer L.L."/>
            <person name="Roets F."/>
            <person name="Aylward J."/>
        </authorList>
    </citation>
    <scope>NUCLEOTIDE SEQUENCE [LARGE SCALE GENOMIC DNA]</scope>
    <source>
        <strain evidence="2">CMW44962</strain>
    </source>
</reference>
<comment type="caution">
    <text evidence="2">The sequence shown here is derived from an EMBL/GenBank/DDBJ whole genome shotgun (WGS) entry which is preliminary data.</text>
</comment>
<reference evidence="2 3" key="1">
    <citation type="journal article" date="2018" name="IMA Fungus">
        <title>IMA Genome-F 10: Nine draft genome sequences of Claviceps purpurea s.lat., including C. arundinis, C. humidiphila, and C. cf. spartinae, pseudomolecules for the pitch canker pathogen Fusarium circinatum, draft genome of Davidsoniella eucalypti, Grosmannia galeiformis, Quambalaria eucalypti, and Teratosphaeria destructans.</title>
        <authorList>
            <person name="Wingfield B.D."/>
            <person name="Liu M."/>
            <person name="Nguyen H.D."/>
            <person name="Lane F.A."/>
            <person name="Morgan S.W."/>
            <person name="De Vos L."/>
            <person name="Wilken P.M."/>
            <person name="Duong T.A."/>
            <person name="Aylward J."/>
            <person name="Coetzee M.P."/>
            <person name="Dadej K."/>
            <person name="De Beer Z.W."/>
            <person name="Findlay W."/>
            <person name="Havenga M."/>
            <person name="Kolarik M."/>
            <person name="Menzies J.G."/>
            <person name="Naidoo K."/>
            <person name="Pochopski O."/>
            <person name="Shoukouhi P."/>
            <person name="Santana Q.C."/>
            <person name="Seifert K.A."/>
            <person name="Soal N."/>
            <person name="Steenkamp E.T."/>
            <person name="Tatham C.T."/>
            <person name="van der Nest M.A."/>
            <person name="Wingfield M.J."/>
        </authorList>
    </citation>
    <scope>NUCLEOTIDE SEQUENCE [LARGE SCALE GENOMIC DNA]</scope>
    <source>
        <strain evidence="2">CMW44962</strain>
    </source>
</reference>
<sequence>MPFASHRGALSEQWLVDRSTSPTATAYAQSSTPSTRYTESPFSHVPTPSSASSYSSAAVASNVSPVGNRQQSPVRSRRLASDVTATQLALPPVRKSSTSSSNATVKPGSIKVRPENRHANALPAAKGYAATTTASRTKQQPTGLNPRTTAAPIQVPPEFLHLHVDLPTQASASLHKPPPPLRPSRENTPSITDMRSAASVIRSDLPRLLTTYHKRTPSLETPVSPSAPSPGFKARLGFSSRSSSRQESPRIDSAVSASSSDRNTLWSRSPDAVKAATPERRRLRRRDSPAVESEANPSKSPRFGIFSRKPKTESVKTTEKPKRQSTRGPTAGTGHEGYGRFGFRGRSGSFRSSTNDFRSPSVDSNVSSVPSHDGTSREGSATSSTLEVGLDDFLRKLQAPRVLRGSGKPFSTGDSTHEILETSMAEPSSSSSVDSYPRPQLLPSAMNAGALVSPRKRPSLATRVPSDSSEDDAAARFAAGIVAKPHRDDQRSAKTLGQQVPIGGVLAGSRKFDARRREWLRRKRRPLPATSAALNEQISVKVELLASSSGVKSPQRQGKRDPTFWSSRRKDVSATWTLAVWSA</sequence>
<feature type="region of interest" description="Disordered" evidence="1">
    <location>
        <begin position="1"/>
        <end position="108"/>
    </location>
</feature>
<feature type="compositionally biased region" description="Polar residues" evidence="1">
    <location>
        <begin position="18"/>
        <end position="41"/>
    </location>
</feature>
<feature type="region of interest" description="Disordered" evidence="1">
    <location>
        <begin position="214"/>
        <end position="384"/>
    </location>
</feature>
<feature type="compositionally biased region" description="Polar residues" evidence="1">
    <location>
        <begin position="255"/>
        <end position="267"/>
    </location>
</feature>
<dbReference type="OrthoDB" id="5382952at2759"/>
<proteinExistence type="predicted"/>